<comment type="caution">
    <text evidence="2">The sequence shown here is derived from an EMBL/GenBank/DDBJ whole genome shotgun (WGS) entry which is preliminary data.</text>
</comment>
<dbReference type="Proteomes" id="UP001213799">
    <property type="component" value="Unassembled WGS sequence"/>
</dbReference>
<protein>
    <recommendedName>
        <fullName evidence="4">Secreted protein</fullName>
    </recommendedName>
</protein>
<sequence>MPVCLVYILWSWRKPGAAGATTGHRESSHRVFRRVDDITFCWTMEIGKLTDKMEIITNKQTIPDVGTNGG</sequence>
<dbReference type="GeneID" id="81590926"/>
<proteinExistence type="predicted"/>
<feature type="chain" id="PRO_5042141761" description="Secreted protein" evidence="1">
    <location>
        <begin position="20"/>
        <end position="70"/>
    </location>
</feature>
<evidence type="ECO:0008006" key="4">
    <source>
        <dbReference type="Google" id="ProtNLM"/>
    </source>
</evidence>
<dbReference type="AlphaFoldDB" id="A0AAD6GUY2"/>
<evidence type="ECO:0000313" key="3">
    <source>
        <dbReference type="Proteomes" id="UP001213799"/>
    </source>
</evidence>
<dbReference type="RefSeq" id="XP_056749352.1">
    <property type="nucleotide sequence ID" value="XM_056900684.1"/>
</dbReference>
<organism evidence="2 3">
    <name type="scientific">Penicillium hordei</name>
    <dbReference type="NCBI Taxonomy" id="40994"/>
    <lineage>
        <taxon>Eukaryota</taxon>
        <taxon>Fungi</taxon>
        <taxon>Dikarya</taxon>
        <taxon>Ascomycota</taxon>
        <taxon>Pezizomycotina</taxon>
        <taxon>Eurotiomycetes</taxon>
        <taxon>Eurotiomycetidae</taxon>
        <taxon>Eurotiales</taxon>
        <taxon>Aspergillaceae</taxon>
        <taxon>Penicillium</taxon>
    </lineage>
</organism>
<evidence type="ECO:0000313" key="2">
    <source>
        <dbReference type="EMBL" id="KAJ5592726.1"/>
    </source>
</evidence>
<accession>A0AAD6GUY2</accession>
<keyword evidence="1" id="KW-0732">Signal</keyword>
<name>A0AAD6GUY2_9EURO</name>
<gene>
    <name evidence="2" type="ORF">N7537_009630</name>
</gene>
<keyword evidence="3" id="KW-1185">Reference proteome</keyword>
<dbReference type="EMBL" id="JAQJAE010000005">
    <property type="protein sequence ID" value="KAJ5592726.1"/>
    <property type="molecule type" value="Genomic_DNA"/>
</dbReference>
<evidence type="ECO:0000256" key="1">
    <source>
        <dbReference type="SAM" id="SignalP"/>
    </source>
</evidence>
<reference evidence="2" key="2">
    <citation type="submission" date="2023-01" db="EMBL/GenBank/DDBJ databases">
        <authorList>
            <person name="Petersen C."/>
        </authorList>
    </citation>
    <scope>NUCLEOTIDE SEQUENCE</scope>
    <source>
        <strain evidence="2">IBT 12815</strain>
    </source>
</reference>
<reference evidence="2" key="1">
    <citation type="journal article" date="2023" name="IMA Fungus">
        <title>Comparative genomic study of the Penicillium genus elucidates a diverse pangenome and 15 lateral gene transfer events.</title>
        <authorList>
            <person name="Petersen C."/>
            <person name="Sorensen T."/>
            <person name="Nielsen M.R."/>
            <person name="Sondergaard T.E."/>
            <person name="Sorensen J.L."/>
            <person name="Fitzpatrick D.A."/>
            <person name="Frisvad J.C."/>
            <person name="Nielsen K.L."/>
        </authorList>
    </citation>
    <scope>NUCLEOTIDE SEQUENCE</scope>
    <source>
        <strain evidence="2">IBT 12815</strain>
    </source>
</reference>
<feature type="signal peptide" evidence="1">
    <location>
        <begin position="1"/>
        <end position="19"/>
    </location>
</feature>